<sequence length="384" mass="41926">MDVRIYDEPVCNPAHDTFALVLTTFLCLGTLLSYIPQHYRIIAQKTSEGLSPWYLLLGSTSSAAGMLNVITLQWGVVRCCAVWSIGACLENTIGILQVGIVWFMFTFIVVLFLVYYPPAARHHHIRSAHAAPEYTDDDAAERGAEEEEEAIEELLVATAEWNEAKALCALVFVHLVICIFVTFFLVLSSPPPSPSSPGQQAELWAGFLGITASLLACFQYAPQLYKTYTDKLVGALSIPTMFIQVPGAVLFVVSLAIREGTNWTSWLPYAAAGVMQGMLLVMCLIWKARQSRLGVDDFGNPLVLGSPEVGVFTIGAAEHGGTEEEGVTPELEGGDAVDEMVVAGEDGEEAERAVVDEQTPLMVRTSKQTGKLIMPWFSWGRDSK</sequence>
<feature type="transmembrane region" description="Helical" evidence="5">
    <location>
        <begin position="233"/>
        <end position="257"/>
    </location>
</feature>
<feature type="transmembrane region" description="Helical" evidence="5">
    <location>
        <begin position="167"/>
        <end position="187"/>
    </location>
</feature>
<dbReference type="Proteomes" id="UP000076842">
    <property type="component" value="Unassembled WGS sequence"/>
</dbReference>
<evidence type="ECO:0008006" key="8">
    <source>
        <dbReference type="Google" id="ProtNLM"/>
    </source>
</evidence>
<evidence type="ECO:0000256" key="2">
    <source>
        <dbReference type="ARBA" id="ARBA00022692"/>
    </source>
</evidence>
<dbReference type="GO" id="GO:0016020">
    <property type="term" value="C:membrane"/>
    <property type="evidence" value="ECO:0007669"/>
    <property type="project" value="UniProtKB-SubCell"/>
</dbReference>
<dbReference type="OrthoDB" id="19344at2759"/>
<keyword evidence="7" id="KW-1185">Reference proteome</keyword>
<dbReference type="PANTHER" id="PTHR16201:SF11">
    <property type="entry name" value="PQ-LOOP REPEAT-CONTAINING PROTEIN"/>
    <property type="match status" value="1"/>
</dbReference>
<evidence type="ECO:0000256" key="3">
    <source>
        <dbReference type="ARBA" id="ARBA00022989"/>
    </source>
</evidence>
<dbReference type="EMBL" id="KV423942">
    <property type="protein sequence ID" value="KZT59312.1"/>
    <property type="molecule type" value="Genomic_DNA"/>
</dbReference>
<dbReference type="InterPro" id="IPR051415">
    <property type="entry name" value="LAAT-1"/>
</dbReference>
<protein>
    <recommendedName>
        <fullName evidence="8">PQ-loop-domain-containing protein</fullName>
    </recommendedName>
</protein>
<dbReference type="PANTHER" id="PTHR16201">
    <property type="entry name" value="SEVEN TRANSMEMBRANE PROTEIN 1-RELATED"/>
    <property type="match status" value="1"/>
</dbReference>
<gene>
    <name evidence="6" type="ORF">CALCODRAFT_493886</name>
</gene>
<feature type="transmembrane region" description="Helical" evidence="5">
    <location>
        <begin position="95"/>
        <end position="116"/>
    </location>
</feature>
<accession>A0A165HHN9</accession>
<feature type="transmembrane region" description="Helical" evidence="5">
    <location>
        <begin position="17"/>
        <end position="35"/>
    </location>
</feature>
<proteinExistence type="predicted"/>
<evidence type="ECO:0000313" key="6">
    <source>
        <dbReference type="EMBL" id="KZT59312.1"/>
    </source>
</evidence>
<dbReference type="Pfam" id="PF04193">
    <property type="entry name" value="PQ-loop"/>
    <property type="match status" value="2"/>
</dbReference>
<feature type="transmembrane region" description="Helical" evidence="5">
    <location>
        <begin position="269"/>
        <end position="286"/>
    </location>
</feature>
<feature type="transmembrane region" description="Helical" evidence="5">
    <location>
        <begin position="55"/>
        <end position="75"/>
    </location>
</feature>
<dbReference type="InterPro" id="IPR006603">
    <property type="entry name" value="PQ-loop_rpt"/>
</dbReference>
<dbReference type="Gene3D" id="1.20.1280.290">
    <property type="match status" value="2"/>
</dbReference>
<dbReference type="SMART" id="SM00679">
    <property type="entry name" value="CTNS"/>
    <property type="match status" value="2"/>
</dbReference>
<evidence type="ECO:0000313" key="7">
    <source>
        <dbReference type="Proteomes" id="UP000076842"/>
    </source>
</evidence>
<evidence type="ECO:0000256" key="1">
    <source>
        <dbReference type="ARBA" id="ARBA00004141"/>
    </source>
</evidence>
<feature type="transmembrane region" description="Helical" evidence="5">
    <location>
        <begin position="203"/>
        <end position="221"/>
    </location>
</feature>
<reference evidence="6 7" key="1">
    <citation type="journal article" date="2016" name="Mol. Biol. Evol.">
        <title>Comparative Genomics of Early-Diverging Mushroom-Forming Fungi Provides Insights into the Origins of Lignocellulose Decay Capabilities.</title>
        <authorList>
            <person name="Nagy L.G."/>
            <person name="Riley R."/>
            <person name="Tritt A."/>
            <person name="Adam C."/>
            <person name="Daum C."/>
            <person name="Floudas D."/>
            <person name="Sun H."/>
            <person name="Yadav J.S."/>
            <person name="Pangilinan J."/>
            <person name="Larsson K.H."/>
            <person name="Matsuura K."/>
            <person name="Barry K."/>
            <person name="Labutti K."/>
            <person name="Kuo R."/>
            <person name="Ohm R.A."/>
            <person name="Bhattacharya S.S."/>
            <person name="Shirouzu T."/>
            <person name="Yoshinaga Y."/>
            <person name="Martin F.M."/>
            <person name="Grigoriev I.V."/>
            <person name="Hibbett D.S."/>
        </authorList>
    </citation>
    <scope>NUCLEOTIDE SEQUENCE [LARGE SCALE GENOMIC DNA]</scope>
    <source>
        <strain evidence="6 7">HHB12733</strain>
    </source>
</reference>
<organism evidence="6 7">
    <name type="scientific">Calocera cornea HHB12733</name>
    <dbReference type="NCBI Taxonomy" id="1353952"/>
    <lineage>
        <taxon>Eukaryota</taxon>
        <taxon>Fungi</taxon>
        <taxon>Dikarya</taxon>
        <taxon>Basidiomycota</taxon>
        <taxon>Agaricomycotina</taxon>
        <taxon>Dacrymycetes</taxon>
        <taxon>Dacrymycetales</taxon>
        <taxon>Dacrymycetaceae</taxon>
        <taxon>Calocera</taxon>
    </lineage>
</organism>
<dbReference type="AlphaFoldDB" id="A0A165HHN9"/>
<name>A0A165HHN9_9BASI</name>
<keyword evidence="4 5" id="KW-0472">Membrane</keyword>
<keyword evidence="2 5" id="KW-0812">Transmembrane</keyword>
<dbReference type="InParanoid" id="A0A165HHN9"/>
<comment type="subcellular location">
    <subcellularLocation>
        <location evidence="1">Membrane</location>
        <topology evidence="1">Multi-pass membrane protein</topology>
    </subcellularLocation>
</comment>
<keyword evidence="3 5" id="KW-1133">Transmembrane helix</keyword>
<evidence type="ECO:0000256" key="5">
    <source>
        <dbReference type="SAM" id="Phobius"/>
    </source>
</evidence>
<evidence type="ECO:0000256" key="4">
    <source>
        <dbReference type="ARBA" id="ARBA00023136"/>
    </source>
</evidence>